<dbReference type="RefSeq" id="XP_068347661.1">
    <property type="nucleotide sequence ID" value="XM_068512567.1"/>
</dbReference>
<feature type="compositionally biased region" description="Acidic residues" evidence="2">
    <location>
        <begin position="98"/>
        <end position="115"/>
    </location>
</feature>
<dbReference type="EMBL" id="MLAK01001313">
    <property type="protein sequence ID" value="OHS94524.1"/>
    <property type="molecule type" value="Genomic_DNA"/>
</dbReference>
<feature type="compositionally biased region" description="Polar residues" evidence="2">
    <location>
        <begin position="30"/>
        <end position="46"/>
    </location>
</feature>
<dbReference type="VEuPathDB" id="TrichDB:TRFO_39314"/>
<evidence type="ECO:0000256" key="2">
    <source>
        <dbReference type="SAM" id="MobiDB-lite"/>
    </source>
</evidence>
<dbReference type="AlphaFoldDB" id="A0A1J4JB99"/>
<feature type="region of interest" description="Disordered" evidence="2">
    <location>
        <begin position="84"/>
        <end position="188"/>
    </location>
</feature>
<protein>
    <submittedName>
        <fullName evidence="3">Uncharacterized protein</fullName>
    </submittedName>
</protein>
<reference evidence="3" key="1">
    <citation type="submission" date="2016-10" db="EMBL/GenBank/DDBJ databases">
        <authorList>
            <person name="Benchimol M."/>
            <person name="Almeida L.G."/>
            <person name="Vasconcelos A.T."/>
            <person name="Perreira-Neves A."/>
            <person name="Rosa I.A."/>
            <person name="Tasca T."/>
            <person name="Bogo M.R."/>
            <person name="de Souza W."/>
        </authorList>
    </citation>
    <scope>NUCLEOTIDE SEQUENCE [LARGE SCALE GENOMIC DNA]</scope>
    <source>
        <strain evidence="3">K</strain>
    </source>
</reference>
<organism evidence="3 4">
    <name type="scientific">Tritrichomonas foetus</name>
    <dbReference type="NCBI Taxonomy" id="1144522"/>
    <lineage>
        <taxon>Eukaryota</taxon>
        <taxon>Metamonada</taxon>
        <taxon>Parabasalia</taxon>
        <taxon>Tritrichomonadida</taxon>
        <taxon>Tritrichomonadidae</taxon>
        <taxon>Tritrichomonas</taxon>
    </lineage>
</organism>
<feature type="compositionally biased region" description="Basic and acidic residues" evidence="2">
    <location>
        <begin position="522"/>
        <end position="533"/>
    </location>
</feature>
<feature type="region of interest" description="Disordered" evidence="2">
    <location>
        <begin position="1"/>
        <end position="61"/>
    </location>
</feature>
<feature type="compositionally biased region" description="Acidic residues" evidence="2">
    <location>
        <begin position="534"/>
        <end position="545"/>
    </location>
</feature>
<proteinExistence type="predicted"/>
<name>A0A1J4JB99_9EUKA</name>
<feature type="region of interest" description="Disordered" evidence="2">
    <location>
        <begin position="457"/>
        <end position="560"/>
    </location>
</feature>
<gene>
    <name evidence="3" type="ORF">TRFO_39314</name>
</gene>
<dbReference type="GeneID" id="94847271"/>
<keyword evidence="4" id="KW-1185">Reference proteome</keyword>
<evidence type="ECO:0000256" key="1">
    <source>
        <dbReference type="SAM" id="Coils"/>
    </source>
</evidence>
<feature type="coiled-coil region" evidence="1">
    <location>
        <begin position="368"/>
        <end position="395"/>
    </location>
</feature>
<sequence length="560" mass="63748">MKPKSSDPFCDPELEALIQDKVPNAPPSARTDNSANSSRKSNQTRPQRLMKKDCKEDENVSPAVLPQLAEDTVIHKQVFKEEQIKKNIVSAQRRSNVQEEELDPNNFEIEDDASAEEPNPFEVSADDIDLNENEKKNDDLNNSLDISIEELPKAPKVPIVDDEDEEENSKKAFEQPLSPPREAAHKNTQEDEYAIPMIGENNGNKENNNDITEINNDITENLINANVEENNDNISDIEVVPTIKDKSNENKNKKEKSNSGNYSLSGKNLIYETDESAVIEDAINEQKKSWHYENVPSLQKAVKKKVDALIKMSRSRFPATKDSKELIIKLVEQSRALHEFQFIEKRVKYFEKENRDLMANPTSKPKVTISQQRELKKLTKDLADAEKKIEHLKLLNAKPLQQGQPKNIFEIDDELGALKIDNQVALTKEKESLASIKSEVDELQSQVDTVEKRIALMKQKKSNYAKENLISQEEPRPEENNEDTNQEFEEEDSDDPIPDVNDENANEDNEGEAQIETLDDQDAPKTEDTNGDDKNEEEDDDEMYEIEGSSKNSLPTFTEE</sequence>
<comment type="caution">
    <text evidence="3">The sequence shown here is derived from an EMBL/GenBank/DDBJ whole genome shotgun (WGS) entry which is preliminary data.</text>
</comment>
<keyword evidence="1" id="KW-0175">Coiled coil</keyword>
<evidence type="ECO:0000313" key="3">
    <source>
        <dbReference type="EMBL" id="OHS94524.1"/>
    </source>
</evidence>
<evidence type="ECO:0000313" key="4">
    <source>
        <dbReference type="Proteomes" id="UP000179807"/>
    </source>
</evidence>
<accession>A0A1J4JB99</accession>
<feature type="compositionally biased region" description="Polar residues" evidence="2">
    <location>
        <begin position="549"/>
        <end position="560"/>
    </location>
</feature>
<feature type="compositionally biased region" description="Acidic residues" evidence="2">
    <location>
        <begin position="480"/>
        <end position="521"/>
    </location>
</feature>
<dbReference type="Proteomes" id="UP000179807">
    <property type="component" value="Unassembled WGS sequence"/>
</dbReference>